<feature type="compositionally biased region" description="Acidic residues" evidence="1">
    <location>
        <begin position="443"/>
        <end position="458"/>
    </location>
</feature>
<feature type="region of interest" description="Disordered" evidence="1">
    <location>
        <begin position="110"/>
        <end position="139"/>
    </location>
</feature>
<feature type="region of interest" description="Disordered" evidence="1">
    <location>
        <begin position="354"/>
        <end position="477"/>
    </location>
</feature>
<feature type="compositionally biased region" description="Pro residues" evidence="1">
    <location>
        <begin position="598"/>
        <end position="631"/>
    </location>
</feature>
<feature type="compositionally biased region" description="Low complexity" evidence="1">
    <location>
        <begin position="575"/>
        <end position="586"/>
    </location>
</feature>
<evidence type="ECO:0000256" key="1">
    <source>
        <dbReference type="SAM" id="MobiDB-lite"/>
    </source>
</evidence>
<reference evidence="2 3" key="1">
    <citation type="submission" date="2024-02" db="EMBL/GenBank/DDBJ databases">
        <authorList>
            <person name="Chen Y."/>
            <person name="Shah S."/>
            <person name="Dougan E. K."/>
            <person name="Thang M."/>
            <person name="Chan C."/>
        </authorList>
    </citation>
    <scope>NUCLEOTIDE SEQUENCE [LARGE SCALE GENOMIC DNA]</scope>
</reference>
<keyword evidence="3" id="KW-1185">Reference proteome</keyword>
<feature type="region of interest" description="Disordered" evidence="1">
    <location>
        <begin position="244"/>
        <end position="271"/>
    </location>
</feature>
<accession>A0ABP0NK93</accession>
<feature type="region of interest" description="Disordered" evidence="1">
    <location>
        <begin position="301"/>
        <end position="329"/>
    </location>
</feature>
<protein>
    <submittedName>
        <fullName evidence="2">Uncharacterized protein</fullName>
    </submittedName>
</protein>
<feature type="region of interest" description="Disordered" evidence="1">
    <location>
        <begin position="715"/>
        <end position="750"/>
    </location>
</feature>
<feature type="region of interest" description="Disordered" evidence="1">
    <location>
        <begin position="1074"/>
        <end position="1206"/>
    </location>
</feature>
<feature type="compositionally biased region" description="Basic and acidic residues" evidence="1">
    <location>
        <begin position="1091"/>
        <end position="1117"/>
    </location>
</feature>
<feature type="compositionally biased region" description="Low complexity" evidence="1">
    <location>
        <begin position="114"/>
        <end position="131"/>
    </location>
</feature>
<feature type="compositionally biased region" description="Pro residues" evidence="1">
    <location>
        <begin position="363"/>
        <end position="375"/>
    </location>
</feature>
<dbReference type="EMBL" id="CAXAMN010021873">
    <property type="protein sequence ID" value="CAK9064198.1"/>
    <property type="molecule type" value="Genomic_DNA"/>
</dbReference>
<comment type="caution">
    <text evidence="2">The sequence shown here is derived from an EMBL/GenBank/DDBJ whole genome shotgun (WGS) entry which is preliminary data.</text>
</comment>
<gene>
    <name evidence="2" type="ORF">CCMP2556_LOCUS31537</name>
</gene>
<feature type="compositionally biased region" description="Low complexity" evidence="1">
    <location>
        <begin position="377"/>
        <end position="406"/>
    </location>
</feature>
<sequence>MVSSSVPGHPSPSEMPVPTEMPSSPTIAVRTAASKVDVSTGEPTQFSGIAMHSSAMVSSALALSPSDLPVPTDLPSPTSIACAAAAGEPTLFSGERAAQAEEMIPPWQASGLHSSAMGPGSSAPESPSEMPVPTEMPTSPAMDIGEAPLPVPIAPLSEGEEEATVQEAEVPMPLRSAGLHSSALVSSSIGSPSEMPVPTELPTSPVSETDEVETVQEPTIFSGGEPTRQVPTRLSEPTITATVTRRPARLKPPSSPVDMVPSQMASPTSPHGVEEATLETVPVEQPVTVMESAGLVSASVASPSEMAVPTSVPTPSEEDDPEQIPEPTAVPVPRQVDHMSSSAMWMSSSAMIQTSSGVMPSPTEMPVPTDLPSPTSPAVEPTATIPTATALTMDTRATATPTATRRVPGTEVPKETPIPQFSSAMAVSSTAVDSPSEMPVPTEEPEPTSPADEEEEELLPVPEVSSAAGSESAVPVPTLVPTNTLTATMSSLGVPTLIVDDEEAPPLMESAMLAPDSALQIPSPDDVAVPTDVPSPTSVAAPVDVLSEEETALSAPPMLEEPEAPADFPPPMPESAPMSSAPYSSPSAPPSPEVMAPPVEPGPPAEPRLPFEPGPPAEPRLPFEPGPPVEPRLPFEPGAPVEARSRGRYEPYGPPPVARARRYQGKGEVPDRATGAHGQAIAHLSSATGRAKASHGEILRYRAWGVGWYRTAQETVPTREVEEKSPTELPVPTDKPSPTSPAQQAGQKASHGEILRYRAWGVGWYRSRIRTVNRLLTEEAVSGEDAVATKGAVPKTLGNLKHNKHVMGPVLRRLSGNQDKVPCLQESWEELARKAEEAAADLSQPVPAEAAAPIAASPQAAVLAGATTRATAKQPGLPKAAGPKSSETLVALALRRQYLKELFLDCISHGWSKYSQGPFRLLVLQGECGMEGLRASICSPADMAQTLPMDIFPLDDAAGQAAKLQVIEHSAVTAPQPKVELPPVPAEAVTALQPKVELPAQAATALQPKVELPPVTADAATALQPKVELPPVPAEAAMAPQPKVELPAQAATAPQPKVELPTVLAEAEGFLDKEAAMGNSQENFRRGQLQMRKEEKEAAEAEKEARKEAKLSEPTKEKKPKGRPRKTPEEVEASAQEKLLQKRQKKEEAAAAALAKKEAKKKEAEEEKAVKAAKRKGDGDKSADGGEEAQPKNVGNNGKSRKRLRRHEFVLDKAMEQEFLDLMKKYQDAPPYSKETGTMHQQTLAAIQIYESRLITPYWTRPAVGLKVKETKKQIFYFSIAFPTIAEWVESDEAENHFKMIQLTAASALDKFNAELSTKPV</sequence>
<feature type="region of interest" description="Disordered" evidence="1">
    <location>
        <begin position="185"/>
        <end position="209"/>
    </location>
</feature>
<feature type="region of interest" description="Disordered" evidence="1">
    <location>
        <begin position="1"/>
        <end position="25"/>
    </location>
</feature>
<name>A0ABP0NK93_9DINO</name>
<feature type="compositionally biased region" description="Polar residues" evidence="1">
    <location>
        <begin position="419"/>
        <end position="433"/>
    </location>
</feature>
<organism evidence="2 3">
    <name type="scientific">Durusdinium trenchii</name>
    <dbReference type="NCBI Taxonomy" id="1381693"/>
    <lineage>
        <taxon>Eukaryota</taxon>
        <taxon>Sar</taxon>
        <taxon>Alveolata</taxon>
        <taxon>Dinophyceae</taxon>
        <taxon>Suessiales</taxon>
        <taxon>Symbiodiniaceae</taxon>
        <taxon>Durusdinium</taxon>
    </lineage>
</organism>
<feature type="compositionally biased region" description="Basic and acidic residues" evidence="1">
    <location>
        <begin position="717"/>
        <end position="726"/>
    </location>
</feature>
<evidence type="ECO:0000313" key="3">
    <source>
        <dbReference type="Proteomes" id="UP001642484"/>
    </source>
</evidence>
<dbReference type="Proteomes" id="UP001642484">
    <property type="component" value="Unassembled WGS sequence"/>
</dbReference>
<proteinExistence type="predicted"/>
<evidence type="ECO:0000313" key="2">
    <source>
        <dbReference type="EMBL" id="CAK9064198.1"/>
    </source>
</evidence>
<feature type="compositionally biased region" description="Basic and acidic residues" evidence="1">
    <location>
        <begin position="1145"/>
        <end position="1184"/>
    </location>
</feature>
<feature type="compositionally biased region" description="Low complexity" evidence="1">
    <location>
        <begin position="459"/>
        <end position="477"/>
    </location>
</feature>
<feature type="region of interest" description="Disordered" evidence="1">
    <location>
        <begin position="521"/>
        <end position="675"/>
    </location>
</feature>